<dbReference type="EMBL" id="JBGGTQ010000005">
    <property type="protein sequence ID" value="MEZ0493175.1"/>
    <property type="molecule type" value="Genomic_DNA"/>
</dbReference>
<dbReference type="Pfam" id="PF24585">
    <property type="entry name" value="YunG"/>
    <property type="match status" value="1"/>
</dbReference>
<comment type="caution">
    <text evidence="1">The sequence shown here is derived from an EMBL/GenBank/DDBJ whole genome shotgun (WGS) entry which is preliminary data.</text>
</comment>
<organism evidence="1 2">
    <name type="scientific">Kineococcus mangrovi</name>
    <dbReference type="NCBI Taxonomy" id="1660183"/>
    <lineage>
        <taxon>Bacteria</taxon>
        <taxon>Bacillati</taxon>
        <taxon>Actinomycetota</taxon>
        <taxon>Actinomycetes</taxon>
        <taxon>Kineosporiales</taxon>
        <taxon>Kineosporiaceae</taxon>
        <taxon>Kineococcus</taxon>
    </lineage>
</organism>
<gene>
    <name evidence="1" type="ORF">AB2L28_13110</name>
</gene>
<protein>
    <submittedName>
        <fullName evidence="1">Uncharacterized protein</fullName>
    </submittedName>
</protein>
<reference evidence="1 2" key="1">
    <citation type="submission" date="2024-07" db="EMBL/GenBank/DDBJ databases">
        <authorList>
            <person name="Thanompreechachai J."/>
            <person name="Duangmal K."/>
        </authorList>
    </citation>
    <scope>NUCLEOTIDE SEQUENCE [LARGE SCALE GENOMIC DNA]</scope>
    <source>
        <strain evidence="1 2">TBRC 1896</strain>
    </source>
</reference>
<sequence>MAATVTLTLSAIEAAVRCSWGPDTVFASPEYMARGGGQPSRGQCGTTALVVQELLGGDLMVADVEHEGRVEGVHYWNVSVGGIELDLTGDQFAAGEALVNARRVTMRRNPAGAGEVPFQVLRGRVAAALRAQVAAAS</sequence>
<accession>A0ABV4I3D0</accession>
<dbReference type="Proteomes" id="UP001566476">
    <property type="component" value="Unassembled WGS sequence"/>
</dbReference>
<evidence type="ECO:0000313" key="1">
    <source>
        <dbReference type="EMBL" id="MEZ0493175.1"/>
    </source>
</evidence>
<name>A0ABV4I3D0_9ACTN</name>
<dbReference type="RefSeq" id="WP_370719405.1">
    <property type="nucleotide sequence ID" value="NZ_JBGGTQ010000005.1"/>
</dbReference>
<evidence type="ECO:0000313" key="2">
    <source>
        <dbReference type="Proteomes" id="UP001566476"/>
    </source>
</evidence>
<proteinExistence type="predicted"/>
<keyword evidence="2" id="KW-1185">Reference proteome</keyword>
<dbReference type="InterPro" id="IPR056238">
    <property type="entry name" value="YunG-like"/>
</dbReference>